<keyword evidence="4" id="KW-0418">Kinase</keyword>
<dbReference type="GeneID" id="68093400"/>
<keyword evidence="1" id="KW-0723">Serine/threonine-protein kinase</keyword>
<reference evidence="9 10" key="1">
    <citation type="journal article" date="2018" name="BMC Genomics">
        <title>The genome of Naegleria lovaniensis, the basis for a comparative approach to unravel pathogenicity factors of the human pathogenic amoeba N. fowleri.</title>
        <authorList>
            <person name="Liechti N."/>
            <person name="Schurch N."/>
            <person name="Bruggmann R."/>
            <person name="Wittwer M."/>
        </authorList>
    </citation>
    <scope>NUCLEOTIDE SEQUENCE [LARGE SCALE GENOMIC DNA]</scope>
    <source>
        <strain evidence="9 10">ATCC 30569</strain>
    </source>
</reference>
<keyword evidence="2" id="KW-0808">Transferase</keyword>
<protein>
    <recommendedName>
        <fullName evidence="8">Protein kinase domain-containing protein</fullName>
    </recommendedName>
</protein>
<dbReference type="InterPro" id="IPR017441">
    <property type="entry name" value="Protein_kinase_ATP_BS"/>
</dbReference>
<feature type="region of interest" description="Disordered" evidence="7">
    <location>
        <begin position="1"/>
        <end position="21"/>
    </location>
</feature>
<gene>
    <name evidence="9" type="ORF">C9374_000944</name>
</gene>
<sequence>MEDPNNDYSTTTPASPYENSPNCFVDEYDEIDDFNELNHHDPSNLPVITAFSFSPKIQKPSLILDQPSLKKEDDARIMMTMGDQEEQLSLDHHDSNKDTACSERNFKEILTVNVSSAIEENMIPLLLDASITKSTNQVNAHQDSWNQKLKYHDFLIVELGEDYGFMKMALPRERYEPVYENVRTGKIQVLGKGAFGIVIACHDKQNNNAKVAVKKCINALNVVPWNIIREIECMKHLRGHRNIIELIDVYIEYNSFDKESSDIYIVTELCEKTLWEYLNEKTFPQTPLYEYEVKNFMSQLLSCCVYMHSASILHRDIKPENLLMKGEILKLIDFGSATMCREQQQVEHLESVYVVTKCYRPPEVVLTSEEQSPAIDLWSIGCVFAELLFLLEDPPSRQPLFYVKNPGVVGTREHLMKIVAICGKPSTQDMLGSLKGKEYFQTLLNKTNQPKIPLDAIFANASPEALDLLSKLLTFNPAKRITPEAALRHPYLKGNRYIDTNNCDEEFQIKLLLDDVTIVDRKESDRWKLPQWKKCFKELLVDWGNELASNPINKTE</sequence>
<dbReference type="InterPro" id="IPR011009">
    <property type="entry name" value="Kinase-like_dom_sf"/>
</dbReference>
<dbReference type="SUPFAM" id="SSF56112">
    <property type="entry name" value="Protein kinase-like (PK-like)"/>
    <property type="match status" value="1"/>
</dbReference>
<dbReference type="GO" id="GO:0004674">
    <property type="term" value="F:protein serine/threonine kinase activity"/>
    <property type="evidence" value="ECO:0007669"/>
    <property type="project" value="UniProtKB-KW"/>
</dbReference>
<dbReference type="Pfam" id="PF00069">
    <property type="entry name" value="Pkinase"/>
    <property type="match status" value="1"/>
</dbReference>
<dbReference type="PROSITE" id="PS00107">
    <property type="entry name" value="PROTEIN_KINASE_ATP"/>
    <property type="match status" value="1"/>
</dbReference>
<feature type="binding site" evidence="6">
    <location>
        <position position="215"/>
    </location>
    <ligand>
        <name>ATP</name>
        <dbReference type="ChEBI" id="CHEBI:30616"/>
    </ligand>
</feature>
<dbReference type="PANTHER" id="PTHR24055">
    <property type="entry name" value="MITOGEN-ACTIVATED PROTEIN KINASE"/>
    <property type="match status" value="1"/>
</dbReference>
<evidence type="ECO:0000256" key="1">
    <source>
        <dbReference type="ARBA" id="ARBA00022527"/>
    </source>
</evidence>
<dbReference type="InterPro" id="IPR008271">
    <property type="entry name" value="Ser/Thr_kinase_AS"/>
</dbReference>
<dbReference type="RefSeq" id="XP_044552086.1">
    <property type="nucleotide sequence ID" value="XM_044699627.1"/>
</dbReference>
<dbReference type="EMBL" id="PYSW02000011">
    <property type="protein sequence ID" value="KAG2388094.1"/>
    <property type="molecule type" value="Genomic_DNA"/>
</dbReference>
<name>A0AA88GXT4_NAELO</name>
<dbReference type="Proteomes" id="UP000816034">
    <property type="component" value="Unassembled WGS sequence"/>
</dbReference>
<evidence type="ECO:0000256" key="5">
    <source>
        <dbReference type="ARBA" id="ARBA00022840"/>
    </source>
</evidence>
<dbReference type="FunFam" id="1.10.510.10:FF:000624">
    <property type="entry name" value="Mitogen-activated protein kinase"/>
    <property type="match status" value="1"/>
</dbReference>
<evidence type="ECO:0000313" key="9">
    <source>
        <dbReference type="EMBL" id="KAG2388094.1"/>
    </source>
</evidence>
<evidence type="ECO:0000259" key="8">
    <source>
        <dbReference type="PROSITE" id="PS50011"/>
    </source>
</evidence>
<dbReference type="Gene3D" id="3.30.200.20">
    <property type="entry name" value="Phosphorylase Kinase, domain 1"/>
    <property type="match status" value="1"/>
</dbReference>
<dbReference type="GO" id="GO:0005524">
    <property type="term" value="F:ATP binding"/>
    <property type="evidence" value="ECO:0007669"/>
    <property type="project" value="UniProtKB-UniRule"/>
</dbReference>
<dbReference type="InterPro" id="IPR000719">
    <property type="entry name" value="Prot_kinase_dom"/>
</dbReference>
<dbReference type="SMART" id="SM00220">
    <property type="entry name" value="S_TKc"/>
    <property type="match status" value="1"/>
</dbReference>
<dbReference type="AlphaFoldDB" id="A0AA88GXT4"/>
<keyword evidence="3 6" id="KW-0547">Nucleotide-binding</keyword>
<accession>A0AA88GXT4</accession>
<evidence type="ECO:0000256" key="6">
    <source>
        <dbReference type="PROSITE-ProRule" id="PRU10141"/>
    </source>
</evidence>
<evidence type="ECO:0000256" key="4">
    <source>
        <dbReference type="ARBA" id="ARBA00022777"/>
    </source>
</evidence>
<dbReference type="PROSITE" id="PS00108">
    <property type="entry name" value="PROTEIN_KINASE_ST"/>
    <property type="match status" value="1"/>
</dbReference>
<dbReference type="InterPro" id="IPR050117">
    <property type="entry name" value="MAPK"/>
</dbReference>
<evidence type="ECO:0000313" key="10">
    <source>
        <dbReference type="Proteomes" id="UP000816034"/>
    </source>
</evidence>
<organism evidence="9 10">
    <name type="scientific">Naegleria lovaniensis</name>
    <name type="common">Amoeba</name>
    <dbReference type="NCBI Taxonomy" id="51637"/>
    <lineage>
        <taxon>Eukaryota</taxon>
        <taxon>Discoba</taxon>
        <taxon>Heterolobosea</taxon>
        <taxon>Tetramitia</taxon>
        <taxon>Eutetramitia</taxon>
        <taxon>Vahlkampfiidae</taxon>
        <taxon>Naegleria</taxon>
    </lineage>
</organism>
<comment type="caution">
    <text evidence="9">The sequence shown here is derived from an EMBL/GenBank/DDBJ whole genome shotgun (WGS) entry which is preliminary data.</text>
</comment>
<evidence type="ECO:0000256" key="3">
    <source>
        <dbReference type="ARBA" id="ARBA00022741"/>
    </source>
</evidence>
<keyword evidence="10" id="KW-1185">Reference proteome</keyword>
<feature type="domain" description="Protein kinase" evidence="8">
    <location>
        <begin position="184"/>
        <end position="492"/>
    </location>
</feature>
<evidence type="ECO:0000256" key="2">
    <source>
        <dbReference type="ARBA" id="ARBA00022679"/>
    </source>
</evidence>
<keyword evidence="5 6" id="KW-0067">ATP-binding</keyword>
<proteinExistence type="predicted"/>
<dbReference type="Gene3D" id="1.10.510.10">
    <property type="entry name" value="Transferase(Phosphotransferase) domain 1"/>
    <property type="match status" value="1"/>
</dbReference>
<evidence type="ECO:0000256" key="7">
    <source>
        <dbReference type="SAM" id="MobiDB-lite"/>
    </source>
</evidence>
<dbReference type="PROSITE" id="PS50011">
    <property type="entry name" value="PROTEIN_KINASE_DOM"/>
    <property type="match status" value="1"/>
</dbReference>